<feature type="domain" description="2EXR" evidence="1">
    <location>
        <begin position="43"/>
        <end position="114"/>
    </location>
</feature>
<evidence type="ECO:0000313" key="2">
    <source>
        <dbReference type="EMBL" id="KAK8083581.1"/>
    </source>
</evidence>
<keyword evidence="3" id="KW-1185">Reference proteome</keyword>
<proteinExistence type="predicted"/>
<comment type="caution">
    <text evidence="2">The sequence shown here is derived from an EMBL/GenBank/DDBJ whole genome shotgun (WGS) entry which is preliminary data.</text>
</comment>
<dbReference type="EMBL" id="JAQQWM010000001">
    <property type="protein sequence ID" value="KAK8083581.1"/>
    <property type="molecule type" value="Genomic_DNA"/>
</dbReference>
<protein>
    <recommendedName>
        <fullName evidence="1">2EXR domain-containing protein</fullName>
    </recommendedName>
</protein>
<evidence type="ECO:0000313" key="3">
    <source>
        <dbReference type="Proteomes" id="UP001446871"/>
    </source>
</evidence>
<sequence length="317" mass="36735">MPKLFLLSNIVDSSRLEVLSQSYQLLCLFSRLHSADSGAMSMFTNFVKLPLELRLHIWEYAIKEASYRRNISLFSRLGEHYFRANATASPFLSISTDSRMAALSYYDVVMKVLVIRSPRLYALESHQDTSFRQNAPISSMWPGFQNWGLCCIISCRDQGESFCRDTPAPHDPLLGKHRGYIYANSVKDKFSVEVYEPGCWIPGERIKANRIAEAPNPLCWIGHVISRIKQSRVGQNTHMGEITIQRNPLSKINRYTFDVFLSSGLDFERSPQRIRIFKEQNPYPWLIYRPDISWPIERVLEDLEQFNNIKDWSLLLA</sequence>
<organism evidence="2 3">
    <name type="scientific">Apiospora saccharicola</name>
    <dbReference type="NCBI Taxonomy" id="335842"/>
    <lineage>
        <taxon>Eukaryota</taxon>
        <taxon>Fungi</taxon>
        <taxon>Dikarya</taxon>
        <taxon>Ascomycota</taxon>
        <taxon>Pezizomycotina</taxon>
        <taxon>Sordariomycetes</taxon>
        <taxon>Xylariomycetidae</taxon>
        <taxon>Amphisphaeriales</taxon>
        <taxon>Apiosporaceae</taxon>
        <taxon>Apiospora</taxon>
    </lineage>
</organism>
<dbReference type="Pfam" id="PF20150">
    <property type="entry name" value="2EXR"/>
    <property type="match status" value="1"/>
</dbReference>
<accession>A0ABR1WJ99</accession>
<reference evidence="2 3" key="1">
    <citation type="submission" date="2023-01" db="EMBL/GenBank/DDBJ databases">
        <title>Analysis of 21 Apiospora genomes using comparative genomics revels a genus with tremendous synthesis potential of carbohydrate active enzymes and secondary metabolites.</title>
        <authorList>
            <person name="Sorensen T."/>
        </authorList>
    </citation>
    <scope>NUCLEOTIDE SEQUENCE [LARGE SCALE GENOMIC DNA]</scope>
    <source>
        <strain evidence="2 3">CBS 83171</strain>
    </source>
</reference>
<gene>
    <name evidence="2" type="ORF">PG996_002362</name>
</gene>
<evidence type="ECO:0000259" key="1">
    <source>
        <dbReference type="Pfam" id="PF20150"/>
    </source>
</evidence>
<name>A0ABR1WJ99_9PEZI</name>
<dbReference type="Proteomes" id="UP001446871">
    <property type="component" value="Unassembled WGS sequence"/>
</dbReference>
<dbReference type="InterPro" id="IPR045518">
    <property type="entry name" value="2EXR"/>
</dbReference>